<protein>
    <submittedName>
        <fullName evidence="4">Hemolysin-type calcium-binding protein repeat protein (2 copies)</fullName>
    </submittedName>
</protein>
<reference evidence="4 5" key="1">
    <citation type="journal article" date="2017" name="Front. Microbiol.">
        <title>Phaeobacter piscinae sp. nov., a species of the Roseobacter group and potential aquaculture probiont.</title>
        <authorList>
            <person name="Sonnenschein E.C."/>
            <person name="Phippen C.B.W."/>
            <person name="Nielsen K.F."/>
            <person name="Mateiu R.V."/>
            <person name="Melchiorsen J."/>
            <person name="Gram L."/>
            <person name="Overmann J."/>
            <person name="Freese H.M."/>
        </authorList>
    </citation>
    <scope>NUCLEOTIDE SEQUENCE [LARGE SCALE GENOMIC DNA]</scope>
    <source>
        <strain evidence="4 5">P13</strain>
    </source>
</reference>
<feature type="region of interest" description="Disordered" evidence="3">
    <location>
        <begin position="248"/>
        <end position="436"/>
    </location>
</feature>
<dbReference type="Proteomes" id="UP000218606">
    <property type="component" value="Plasmid pP13_f"/>
</dbReference>
<organism evidence="4 5">
    <name type="scientific">Phaeobacter piscinae</name>
    <dbReference type="NCBI Taxonomy" id="1580596"/>
    <lineage>
        <taxon>Bacteria</taxon>
        <taxon>Pseudomonadati</taxon>
        <taxon>Pseudomonadota</taxon>
        <taxon>Alphaproteobacteria</taxon>
        <taxon>Rhodobacterales</taxon>
        <taxon>Roseobacteraceae</taxon>
        <taxon>Phaeobacter</taxon>
    </lineage>
</organism>
<name>A0AAN1GW92_9RHOB</name>
<comment type="subcellular location">
    <subcellularLocation>
        <location evidence="1">Secreted</location>
    </subcellularLocation>
</comment>
<dbReference type="GO" id="GO:0005509">
    <property type="term" value="F:calcium ion binding"/>
    <property type="evidence" value="ECO:0007669"/>
    <property type="project" value="InterPro"/>
</dbReference>
<dbReference type="InterPro" id="IPR011049">
    <property type="entry name" value="Serralysin-like_metalloprot_C"/>
</dbReference>
<feature type="compositionally biased region" description="Acidic residues" evidence="3">
    <location>
        <begin position="249"/>
        <end position="259"/>
    </location>
</feature>
<evidence type="ECO:0000313" key="4">
    <source>
        <dbReference type="EMBL" id="ATG45970.1"/>
    </source>
</evidence>
<feature type="compositionally biased region" description="Acidic residues" evidence="3">
    <location>
        <begin position="284"/>
        <end position="296"/>
    </location>
</feature>
<dbReference type="GO" id="GO:0005576">
    <property type="term" value="C:extracellular region"/>
    <property type="evidence" value="ECO:0007669"/>
    <property type="project" value="UniProtKB-SubCell"/>
</dbReference>
<accession>A0AAN1GW92</accession>
<geneLocation type="plasmid" evidence="5">
    <name>pp13_f</name>
</geneLocation>
<dbReference type="Gene3D" id="2.150.10.10">
    <property type="entry name" value="Serralysin-like metalloprotease, C-terminal"/>
    <property type="match status" value="3"/>
</dbReference>
<dbReference type="PANTHER" id="PTHR38340">
    <property type="entry name" value="S-LAYER PROTEIN"/>
    <property type="match status" value="1"/>
</dbReference>
<gene>
    <name evidence="4" type="ORF">PhaeoP13_04088</name>
</gene>
<dbReference type="PROSITE" id="PS00330">
    <property type="entry name" value="HEMOLYSIN_CALCIUM"/>
    <property type="match status" value="3"/>
</dbReference>
<feature type="compositionally biased region" description="Acidic residues" evidence="3">
    <location>
        <begin position="399"/>
        <end position="409"/>
    </location>
</feature>
<keyword evidence="2" id="KW-0964">Secreted</keyword>
<dbReference type="AlphaFoldDB" id="A0AAN1GW92"/>
<dbReference type="InterPro" id="IPR050557">
    <property type="entry name" value="RTX_toxin/Mannuronan_C5-epim"/>
</dbReference>
<evidence type="ECO:0000313" key="5">
    <source>
        <dbReference type="Proteomes" id="UP000218606"/>
    </source>
</evidence>
<dbReference type="InterPro" id="IPR018511">
    <property type="entry name" value="Hemolysin-typ_Ca-bd_CS"/>
</dbReference>
<dbReference type="PANTHER" id="PTHR38340:SF1">
    <property type="entry name" value="S-LAYER PROTEIN"/>
    <property type="match status" value="1"/>
</dbReference>
<evidence type="ECO:0000256" key="1">
    <source>
        <dbReference type="ARBA" id="ARBA00004613"/>
    </source>
</evidence>
<sequence length="524" mass="52558">MANINITDTEGLVAGSTSNDTVTLTENVDLDLALGTVTIDGNNGDDTLVLNETLADFLGYANGSITYDNAADTWTVDNDTGAGDELTATNDFNQIRFADGTEIQAGVISSGNVVNTTTDGKAELAAAATAYTYSWNGFSFDASSGNALDVASIVSVDGQAIATVGDSFTNDDGAFEIAANGTDLSFTANATAVSAAGNPGETASFSYDVVVADSNGVETTITVSFDEEIQFSVFDDVWNATDAVSNIDETSDLGGEDAGNDTFNGDDAANTIVAGAGNDTLNGGDDDDDLTGGDGDDVLRGDDGADALKGGDGNDTIRGGEGNDTITVGTTEAGDSNVLGGGGGDDDITGGAGNDTIFGGNDDDSNLDGGAGDDVINGGAGADTLVGGDDNDTLKGGDGNDDLDGDDGNDELRGGAGEDDVDGGNGDDTIYTSLGGDDLNGGAGADTFVLKAGTGETEIEDFTDGDDILDVSELGFTSLADVQAIAYEVDGHTVLQIDADTEVTLTNITMADLNNLTAADFDFA</sequence>
<keyword evidence="4" id="KW-0614">Plasmid</keyword>
<dbReference type="SUPFAM" id="SSF51120">
    <property type="entry name" value="beta-Roll"/>
    <property type="match status" value="2"/>
</dbReference>
<dbReference type="InterPro" id="IPR001343">
    <property type="entry name" value="Hemolysn_Ca-bd"/>
</dbReference>
<evidence type="ECO:0000256" key="2">
    <source>
        <dbReference type="ARBA" id="ARBA00022525"/>
    </source>
</evidence>
<feature type="compositionally biased region" description="Low complexity" evidence="3">
    <location>
        <begin position="274"/>
        <end position="283"/>
    </location>
</feature>
<dbReference type="RefSeq" id="WP_096873581.1">
    <property type="nucleotide sequence ID" value="NZ_CP010660.1"/>
</dbReference>
<dbReference type="PRINTS" id="PR00313">
    <property type="entry name" value="CABNDNGRPT"/>
</dbReference>
<evidence type="ECO:0000256" key="3">
    <source>
        <dbReference type="SAM" id="MobiDB-lite"/>
    </source>
</evidence>
<dbReference type="EMBL" id="CP010773">
    <property type="protein sequence ID" value="ATG45970.1"/>
    <property type="molecule type" value="Genomic_DNA"/>
</dbReference>
<dbReference type="Pfam" id="PF00353">
    <property type="entry name" value="HemolysinCabind"/>
    <property type="match status" value="6"/>
</dbReference>
<proteinExistence type="predicted"/>